<proteinExistence type="predicted"/>
<dbReference type="SUPFAM" id="SSF48371">
    <property type="entry name" value="ARM repeat"/>
    <property type="match status" value="1"/>
</dbReference>
<dbReference type="InterPro" id="IPR016024">
    <property type="entry name" value="ARM-type_fold"/>
</dbReference>
<organism evidence="1 2">
    <name type="scientific">Euplotes crassus</name>
    <dbReference type="NCBI Taxonomy" id="5936"/>
    <lineage>
        <taxon>Eukaryota</taxon>
        <taxon>Sar</taxon>
        <taxon>Alveolata</taxon>
        <taxon>Ciliophora</taxon>
        <taxon>Intramacronucleata</taxon>
        <taxon>Spirotrichea</taxon>
        <taxon>Hypotrichia</taxon>
        <taxon>Euplotida</taxon>
        <taxon>Euplotidae</taxon>
        <taxon>Moneuplotes</taxon>
    </lineage>
</organism>
<dbReference type="EMBL" id="CAMPGE010004858">
    <property type="protein sequence ID" value="CAI2363708.1"/>
    <property type="molecule type" value="Genomic_DNA"/>
</dbReference>
<dbReference type="InterPro" id="IPR011989">
    <property type="entry name" value="ARM-like"/>
</dbReference>
<evidence type="ECO:0000313" key="1">
    <source>
        <dbReference type="EMBL" id="CAI2363708.1"/>
    </source>
</evidence>
<dbReference type="Gene3D" id="1.25.10.10">
    <property type="entry name" value="Leucine-rich Repeat Variant"/>
    <property type="match status" value="1"/>
</dbReference>
<accession>A0AAD1U846</accession>
<sequence>MDKPHRKNILASCQPSHAEILSRLAEKNFQKIKLRRKQILNMNRGWKQGYRMKLIKESLNPPPAFGMHKKKESIEGLSNEKKAQLIASLLETLKTDSTILENMIEKEVTYEVCNDKKEQCAESIISLRKILQEESDKMFDDEEISIAQVFIKNKGVEILLPFLRFEYHEKILKETLCCLANLSMIAGQDRSNLKTIVPDLVSKIVDPSTLGKNLAQYLIIVEFILVCFVFILYDDDDTVHDVLTNIPNLGYISQLVRFKRESLSVITCMFINISISLDPIIIPDFLRSDLISDLIYGVKGNINIGREVILIFSVISNMKWKIEEADGDDGWIKIADECLQLIVEDKRVCNLLKDSMKLKHITTIKPLLDFIGNLVNNTECKLEEYLIKLPEFEEMINFCFESESFTLVGSLLWAISSMMNNPSVVDYFVTNINMLEKITFSYLSHKDLIVQKEACITLFYCMSQNKSNISIFNNEFSVRAILESLDCSPQILPETVMAVFSIIDISCEEVSDIITVFQDNGVIEKINIISEKFQTNSDIQKFCNELLDKYFETKENDKEIFGQMQNYDMQF</sequence>
<evidence type="ECO:0000313" key="2">
    <source>
        <dbReference type="Proteomes" id="UP001295684"/>
    </source>
</evidence>
<gene>
    <name evidence="1" type="ORF">ECRASSUSDP1_LOCUS5045</name>
</gene>
<reference evidence="1" key="1">
    <citation type="submission" date="2023-07" db="EMBL/GenBank/DDBJ databases">
        <authorList>
            <consortium name="AG Swart"/>
            <person name="Singh M."/>
            <person name="Singh A."/>
            <person name="Seah K."/>
            <person name="Emmerich C."/>
        </authorList>
    </citation>
    <scope>NUCLEOTIDE SEQUENCE</scope>
    <source>
        <strain evidence="1">DP1</strain>
    </source>
</reference>
<comment type="caution">
    <text evidence="1">The sequence shown here is derived from an EMBL/GenBank/DDBJ whole genome shotgun (WGS) entry which is preliminary data.</text>
</comment>
<protein>
    <submittedName>
        <fullName evidence="1">Uncharacterized protein</fullName>
    </submittedName>
</protein>
<dbReference type="Proteomes" id="UP001295684">
    <property type="component" value="Unassembled WGS sequence"/>
</dbReference>
<dbReference type="AlphaFoldDB" id="A0AAD1U846"/>
<name>A0AAD1U846_EUPCR</name>
<keyword evidence="2" id="KW-1185">Reference proteome</keyword>